<accession>A0A4R6KS55</accession>
<keyword evidence="3" id="KW-1185">Reference proteome</keyword>
<organism evidence="2 3">
    <name type="scientific">Kribbella caucasensis</name>
    <dbReference type="NCBI Taxonomy" id="2512215"/>
    <lineage>
        <taxon>Bacteria</taxon>
        <taxon>Bacillati</taxon>
        <taxon>Actinomycetota</taxon>
        <taxon>Actinomycetes</taxon>
        <taxon>Propionibacteriales</taxon>
        <taxon>Kribbellaceae</taxon>
        <taxon>Kribbella</taxon>
    </lineage>
</organism>
<dbReference type="OrthoDB" id="9796191at2"/>
<feature type="compositionally biased region" description="Low complexity" evidence="1">
    <location>
        <begin position="372"/>
        <end position="401"/>
    </location>
</feature>
<feature type="compositionally biased region" description="Pro residues" evidence="1">
    <location>
        <begin position="344"/>
        <end position="355"/>
    </location>
</feature>
<dbReference type="Gene3D" id="1.10.530.10">
    <property type="match status" value="1"/>
</dbReference>
<dbReference type="RefSeq" id="WP_133799158.1">
    <property type="nucleotide sequence ID" value="NZ_SNWQ01000002.1"/>
</dbReference>
<evidence type="ECO:0000313" key="2">
    <source>
        <dbReference type="EMBL" id="TDO52779.1"/>
    </source>
</evidence>
<dbReference type="SUPFAM" id="SSF53955">
    <property type="entry name" value="Lysozyme-like"/>
    <property type="match status" value="1"/>
</dbReference>
<dbReference type="Proteomes" id="UP000295388">
    <property type="component" value="Unassembled WGS sequence"/>
</dbReference>
<dbReference type="PANTHER" id="PTHR30163:SF8">
    <property type="entry name" value="LYTIC MUREIN TRANSGLYCOSYLASE"/>
    <property type="match status" value="1"/>
</dbReference>
<evidence type="ECO:0000313" key="3">
    <source>
        <dbReference type="Proteomes" id="UP000295388"/>
    </source>
</evidence>
<feature type="compositionally biased region" description="Low complexity" evidence="1">
    <location>
        <begin position="407"/>
        <end position="474"/>
    </location>
</feature>
<comment type="caution">
    <text evidence="2">The sequence shown here is derived from an EMBL/GenBank/DDBJ whole genome shotgun (WGS) entry which is preliminary data.</text>
</comment>
<dbReference type="EMBL" id="SNWQ01000002">
    <property type="protein sequence ID" value="TDO52779.1"/>
    <property type="molecule type" value="Genomic_DNA"/>
</dbReference>
<evidence type="ECO:0000256" key="1">
    <source>
        <dbReference type="SAM" id="MobiDB-lite"/>
    </source>
</evidence>
<dbReference type="AlphaFoldDB" id="A0A4R6KS55"/>
<dbReference type="GO" id="GO:0008933">
    <property type="term" value="F:peptidoglycan lytic transglycosylase activity"/>
    <property type="evidence" value="ECO:0007669"/>
    <property type="project" value="TreeGrafter"/>
</dbReference>
<dbReference type="InterPro" id="IPR023346">
    <property type="entry name" value="Lysozyme-like_dom_sf"/>
</dbReference>
<reference evidence="2 3" key="1">
    <citation type="submission" date="2019-03" db="EMBL/GenBank/DDBJ databases">
        <title>Genomic Encyclopedia of Type Strains, Phase III (KMG-III): the genomes of soil and plant-associated and newly described type strains.</title>
        <authorList>
            <person name="Whitman W."/>
        </authorList>
    </citation>
    <scope>NUCLEOTIDE SEQUENCE [LARGE SCALE GENOMIC DNA]</scope>
    <source>
        <strain evidence="2 3">VKM Ac-2527</strain>
    </source>
</reference>
<feature type="region of interest" description="Disordered" evidence="1">
    <location>
        <begin position="274"/>
        <end position="474"/>
    </location>
</feature>
<proteinExistence type="predicted"/>
<dbReference type="CDD" id="cd13399">
    <property type="entry name" value="Slt35-like"/>
    <property type="match status" value="1"/>
</dbReference>
<dbReference type="PANTHER" id="PTHR30163">
    <property type="entry name" value="MEMBRANE-BOUND LYTIC MUREIN TRANSGLYCOSYLASE B"/>
    <property type="match status" value="1"/>
</dbReference>
<sequence>MRQQFRDLDTWRGKLTATWICLAPPAAMVAVFVAGGVPSNTFVVDSHALSQPRQDAIFDDLLEDVPAEPGVDGSVGTEKRSSIEVPVTGAIDNKQQPVIGPIGSAAGIPSTVLAAYQKTARDLALAQPGCHITWPLLAGIGKVESAHASGGRVDAAGNTRGQILGPVLDGGPGMAAISDTDQGQFDGNTQWDRAVGPMQFIPGTWKSFGADGNGDGLKNPHNIFDATRAAGDYLCSGGADLSNAAGLVQAVLRYNHSMDYVSTVLRWMQTYSKSTITTPNGDGVIDEPGDDGNVQHGDDPNQELPSDDDTTPIPTATATTTSTTAVQQPTKSPTTTPTQTLPVSPKPTSPKPPWTVSPSDSPTKPPPPTLTPSPTTTPTTPTNTQDTETPPTETPTTSTPTSPSPSDPTISTPPTSTPSDTPTTTDTPSPTCDTPPAGTETPTPAPTCTPTAQESTSASDSVSASDSTPTASSS</sequence>
<feature type="compositionally biased region" description="Low complexity" evidence="1">
    <location>
        <begin position="311"/>
        <end position="343"/>
    </location>
</feature>
<gene>
    <name evidence="2" type="ORF">EV643_102621</name>
</gene>
<dbReference type="PRINTS" id="PR01217">
    <property type="entry name" value="PRICHEXTENSN"/>
</dbReference>
<protein>
    <submittedName>
        <fullName evidence="2">Membrane-bound lytic murein transglycosylase B</fullName>
    </submittedName>
</protein>
<name>A0A4R6KS55_9ACTN</name>
<dbReference type="GO" id="GO:0009253">
    <property type="term" value="P:peptidoglycan catabolic process"/>
    <property type="evidence" value="ECO:0007669"/>
    <property type="project" value="TreeGrafter"/>
</dbReference>
<dbReference type="InterPro" id="IPR043426">
    <property type="entry name" value="MltB-like"/>
</dbReference>